<dbReference type="Proteomes" id="UP000014568">
    <property type="component" value="Unassembled WGS sequence"/>
</dbReference>
<dbReference type="AlphaFoldDB" id="S3P4K3"/>
<evidence type="ECO:0000256" key="1">
    <source>
        <dbReference type="SAM" id="Phobius"/>
    </source>
</evidence>
<sequence>MDLSALATFFTGLVALFIYFNWRIQKSSEVIAIEAKDLLKKINFIWSKLEINDTIIGSHLILNLDYKESFIVIEELIFTLDFLDDKVPNVVTYKNSIKSFLNHLKHLRDLANKDEHSWGIYSEDSQEQIKIFSKTLSDLKKPIRKLARYEK</sequence>
<comment type="caution">
    <text evidence="2">The sequence shown here is derived from an EMBL/GenBank/DDBJ whole genome shotgun (WGS) entry which is preliminary data.</text>
</comment>
<feature type="transmembrane region" description="Helical" evidence="1">
    <location>
        <begin position="6"/>
        <end position="22"/>
    </location>
</feature>
<organism evidence="2 3">
    <name type="scientific">Acinetobacter rudis CIP 110305</name>
    <dbReference type="NCBI Taxonomy" id="421052"/>
    <lineage>
        <taxon>Bacteria</taxon>
        <taxon>Pseudomonadati</taxon>
        <taxon>Pseudomonadota</taxon>
        <taxon>Gammaproteobacteria</taxon>
        <taxon>Moraxellales</taxon>
        <taxon>Moraxellaceae</taxon>
        <taxon>Acinetobacter</taxon>
    </lineage>
</organism>
<dbReference type="EMBL" id="ATGI01000023">
    <property type="protein sequence ID" value="EPF73736.1"/>
    <property type="molecule type" value="Genomic_DNA"/>
</dbReference>
<proteinExistence type="predicted"/>
<keyword evidence="1" id="KW-1133">Transmembrane helix</keyword>
<accession>S3P4K3</accession>
<dbReference type="STRING" id="632955.GCA_000829675_03253"/>
<keyword evidence="1" id="KW-0812">Transmembrane</keyword>
<evidence type="ECO:0000313" key="2">
    <source>
        <dbReference type="EMBL" id="EPF73736.1"/>
    </source>
</evidence>
<protein>
    <submittedName>
        <fullName evidence="2">Uncharacterized protein</fullName>
    </submittedName>
</protein>
<keyword evidence="3" id="KW-1185">Reference proteome</keyword>
<dbReference type="RefSeq" id="WP_016656302.1">
    <property type="nucleotide sequence ID" value="NZ_KE340353.1"/>
</dbReference>
<gene>
    <name evidence="2" type="ORF">F945_01895</name>
</gene>
<reference evidence="2 3" key="1">
    <citation type="submission" date="2013-06" db="EMBL/GenBank/DDBJ databases">
        <title>The Genome Sequence of Acinetobacter rudis CIP 110305.</title>
        <authorList>
            <consortium name="The Broad Institute Genome Sequencing Platform"/>
            <consortium name="The Broad Institute Genome Sequencing Center for Infectious Disease"/>
            <person name="Cerqueira G."/>
            <person name="Feldgarden M."/>
            <person name="Courvalin P."/>
            <person name="Perichon B."/>
            <person name="Grillot-Courvalin C."/>
            <person name="Clermont D."/>
            <person name="Rocha E."/>
            <person name="Yoon E.-J."/>
            <person name="Nemec A."/>
            <person name="Young S.K."/>
            <person name="Zeng Q."/>
            <person name="Gargeya S."/>
            <person name="Fitzgerald M."/>
            <person name="Abouelleil A."/>
            <person name="Alvarado L."/>
            <person name="Berlin A.M."/>
            <person name="Chapman S.B."/>
            <person name="Dewar J."/>
            <person name="Goldberg J."/>
            <person name="Griggs A."/>
            <person name="Gujja S."/>
            <person name="Hansen M."/>
            <person name="Howarth C."/>
            <person name="Imamovic A."/>
            <person name="Larimer J."/>
            <person name="McCowan C."/>
            <person name="Murphy C."/>
            <person name="Pearson M."/>
            <person name="Priest M."/>
            <person name="Roberts A."/>
            <person name="Saif S."/>
            <person name="Shea T."/>
            <person name="Sykes S."/>
            <person name="Wortman J."/>
            <person name="Nusbaum C."/>
            <person name="Birren B."/>
        </authorList>
    </citation>
    <scope>NUCLEOTIDE SEQUENCE [LARGE SCALE GENOMIC DNA]</scope>
    <source>
        <strain evidence="2 3">CIP 110305</strain>
    </source>
</reference>
<dbReference type="HOGENOM" id="CLU_1727422_0_0_6"/>
<name>S3P4K3_9GAMM</name>
<evidence type="ECO:0000313" key="3">
    <source>
        <dbReference type="Proteomes" id="UP000014568"/>
    </source>
</evidence>
<keyword evidence="1" id="KW-0472">Membrane</keyword>